<keyword evidence="9 12" id="KW-0030">Aminoacyl-tRNA synthetase</keyword>
<evidence type="ECO:0000256" key="6">
    <source>
        <dbReference type="ARBA" id="ARBA00022741"/>
    </source>
</evidence>
<dbReference type="FunFam" id="1.10.730.10:FF:000008">
    <property type="entry name" value="Arginine--tRNA ligase"/>
    <property type="match status" value="1"/>
</dbReference>
<evidence type="ECO:0000256" key="3">
    <source>
        <dbReference type="ARBA" id="ARBA00012837"/>
    </source>
</evidence>
<evidence type="ECO:0000256" key="7">
    <source>
        <dbReference type="ARBA" id="ARBA00022840"/>
    </source>
</evidence>
<dbReference type="GO" id="GO:0006420">
    <property type="term" value="P:arginyl-tRNA aminoacylation"/>
    <property type="evidence" value="ECO:0007669"/>
    <property type="project" value="InterPro"/>
</dbReference>
<keyword evidence="8" id="KW-0648">Protein biosynthesis</keyword>
<keyword evidence="4" id="KW-0963">Cytoplasm</keyword>
<dbReference type="SUPFAM" id="SSF52374">
    <property type="entry name" value="Nucleotidylyl transferase"/>
    <property type="match status" value="1"/>
</dbReference>
<dbReference type="SUPFAM" id="SSF47323">
    <property type="entry name" value="Anticodon-binding domain of a subclass of class I aminoacyl-tRNA synthetases"/>
    <property type="match status" value="1"/>
</dbReference>
<feature type="non-terminal residue" evidence="12">
    <location>
        <position position="1"/>
    </location>
</feature>
<feature type="domain" description="DALR anticodon binding" evidence="11">
    <location>
        <begin position="96"/>
        <end position="217"/>
    </location>
</feature>
<evidence type="ECO:0000256" key="9">
    <source>
        <dbReference type="ARBA" id="ARBA00023146"/>
    </source>
</evidence>
<organism evidence="12">
    <name type="scientific">hydrothermal vent metagenome</name>
    <dbReference type="NCBI Taxonomy" id="652676"/>
    <lineage>
        <taxon>unclassified sequences</taxon>
        <taxon>metagenomes</taxon>
        <taxon>ecological metagenomes</taxon>
    </lineage>
</organism>
<keyword evidence="6" id="KW-0547">Nucleotide-binding</keyword>
<dbReference type="SMART" id="SM00836">
    <property type="entry name" value="DALR_1"/>
    <property type="match status" value="1"/>
</dbReference>
<dbReference type="EMBL" id="UOFH01000114">
    <property type="protein sequence ID" value="VAW59942.1"/>
    <property type="molecule type" value="Genomic_DNA"/>
</dbReference>
<dbReference type="GO" id="GO:0004814">
    <property type="term" value="F:arginine-tRNA ligase activity"/>
    <property type="evidence" value="ECO:0007669"/>
    <property type="project" value="UniProtKB-EC"/>
</dbReference>
<comment type="similarity">
    <text evidence="2">Belongs to the class-I aminoacyl-tRNA synthetase family.</text>
</comment>
<evidence type="ECO:0000256" key="1">
    <source>
        <dbReference type="ARBA" id="ARBA00004496"/>
    </source>
</evidence>
<comment type="subcellular location">
    <subcellularLocation>
        <location evidence="1">Cytoplasm</location>
    </subcellularLocation>
</comment>
<dbReference type="InterPro" id="IPR014729">
    <property type="entry name" value="Rossmann-like_a/b/a_fold"/>
</dbReference>
<dbReference type="Gene3D" id="3.40.50.620">
    <property type="entry name" value="HUPs"/>
    <property type="match status" value="1"/>
</dbReference>
<accession>A0A3B0X905</accession>
<keyword evidence="7" id="KW-0067">ATP-binding</keyword>
<dbReference type="EC" id="6.1.1.19" evidence="3"/>
<reference evidence="12" key="1">
    <citation type="submission" date="2018-06" db="EMBL/GenBank/DDBJ databases">
        <authorList>
            <person name="Zhirakovskaya E."/>
        </authorList>
    </citation>
    <scope>NUCLEOTIDE SEQUENCE</scope>
</reference>
<comment type="catalytic activity">
    <reaction evidence="10">
        <text>tRNA(Arg) + L-arginine + ATP = L-arginyl-tRNA(Arg) + AMP + diphosphate</text>
        <dbReference type="Rhea" id="RHEA:20301"/>
        <dbReference type="Rhea" id="RHEA-COMP:9658"/>
        <dbReference type="Rhea" id="RHEA-COMP:9673"/>
        <dbReference type="ChEBI" id="CHEBI:30616"/>
        <dbReference type="ChEBI" id="CHEBI:32682"/>
        <dbReference type="ChEBI" id="CHEBI:33019"/>
        <dbReference type="ChEBI" id="CHEBI:78442"/>
        <dbReference type="ChEBI" id="CHEBI:78513"/>
        <dbReference type="ChEBI" id="CHEBI:456215"/>
        <dbReference type="EC" id="6.1.1.19"/>
    </reaction>
</comment>
<dbReference type="Pfam" id="PF05746">
    <property type="entry name" value="DALR_1"/>
    <property type="match status" value="1"/>
</dbReference>
<dbReference type="GO" id="GO:0005737">
    <property type="term" value="C:cytoplasm"/>
    <property type="evidence" value="ECO:0007669"/>
    <property type="project" value="UniProtKB-SubCell"/>
</dbReference>
<gene>
    <name evidence="12" type="ORF">MNBD_GAMMA08-3108</name>
</gene>
<dbReference type="InterPro" id="IPR008909">
    <property type="entry name" value="DALR_anticod-bd"/>
</dbReference>
<dbReference type="InterPro" id="IPR009080">
    <property type="entry name" value="tRNAsynth_Ia_anticodon-bd"/>
</dbReference>
<dbReference type="GO" id="GO:0005524">
    <property type="term" value="F:ATP binding"/>
    <property type="evidence" value="ECO:0007669"/>
    <property type="project" value="UniProtKB-KW"/>
</dbReference>
<evidence type="ECO:0000256" key="5">
    <source>
        <dbReference type="ARBA" id="ARBA00022598"/>
    </source>
</evidence>
<protein>
    <recommendedName>
        <fullName evidence="3">arginine--tRNA ligase</fullName>
        <ecNumber evidence="3">6.1.1.19</ecNumber>
    </recommendedName>
</protein>
<evidence type="ECO:0000256" key="8">
    <source>
        <dbReference type="ARBA" id="ARBA00022917"/>
    </source>
</evidence>
<evidence type="ECO:0000256" key="4">
    <source>
        <dbReference type="ARBA" id="ARBA00022490"/>
    </source>
</evidence>
<dbReference type="Gene3D" id="1.10.730.10">
    <property type="entry name" value="Isoleucyl-tRNA Synthetase, Domain 1"/>
    <property type="match status" value="1"/>
</dbReference>
<evidence type="ECO:0000256" key="10">
    <source>
        <dbReference type="ARBA" id="ARBA00049339"/>
    </source>
</evidence>
<dbReference type="PANTHER" id="PTHR11956:SF5">
    <property type="entry name" value="ARGININE--TRNA LIGASE, CYTOPLASMIC"/>
    <property type="match status" value="1"/>
</dbReference>
<evidence type="ECO:0000256" key="2">
    <source>
        <dbReference type="ARBA" id="ARBA00005594"/>
    </source>
</evidence>
<dbReference type="PANTHER" id="PTHR11956">
    <property type="entry name" value="ARGINYL-TRNA SYNTHETASE"/>
    <property type="match status" value="1"/>
</dbReference>
<dbReference type="InterPro" id="IPR001278">
    <property type="entry name" value="Arg-tRNA-ligase"/>
</dbReference>
<proteinExistence type="inferred from homology"/>
<name>A0A3B0X905_9ZZZZ</name>
<dbReference type="AlphaFoldDB" id="A0A3B0X905"/>
<keyword evidence="5 12" id="KW-0436">Ligase</keyword>
<evidence type="ECO:0000259" key="11">
    <source>
        <dbReference type="SMART" id="SM00836"/>
    </source>
</evidence>
<sequence length="217" mass="24845">DHHGYIPRVKAALNALGCDVNKLDVLLVQFAILYRDGEKVPMSTRSGSFVTLRELRDEVGKDAARFFYVLRKCEQHMDFDLDLAKSQSSDNPVYYIQYAHARICSVFRQINEKQISHDEKMGSENLSLLIENHETALVTSLAKYPEILEKAALNEEPHQLAHFLRDLANELHTYYNAHQFIVDDEKLRNARLTLIKAAQHVLRNALELLGVSAPEKM</sequence>
<evidence type="ECO:0000313" key="12">
    <source>
        <dbReference type="EMBL" id="VAW59942.1"/>
    </source>
</evidence>